<organism evidence="3 4">
    <name type="scientific">Vulcanisaeta souniana JCM 11219</name>
    <dbReference type="NCBI Taxonomy" id="1293586"/>
    <lineage>
        <taxon>Archaea</taxon>
        <taxon>Thermoproteota</taxon>
        <taxon>Thermoprotei</taxon>
        <taxon>Thermoproteales</taxon>
        <taxon>Thermoproteaceae</taxon>
        <taxon>Vulcanisaeta</taxon>
    </lineage>
</organism>
<reference evidence="3" key="2">
    <citation type="submission" date="2020-09" db="EMBL/GenBank/DDBJ databases">
        <authorList>
            <person name="Sun Q."/>
            <person name="Ohkuma M."/>
        </authorList>
    </citation>
    <scope>NUCLEOTIDE SEQUENCE</scope>
    <source>
        <strain evidence="3">JCM 11219</strain>
    </source>
</reference>
<keyword evidence="1" id="KW-1133">Transmembrane helix</keyword>
<feature type="transmembrane region" description="Helical" evidence="1">
    <location>
        <begin position="12"/>
        <end position="31"/>
    </location>
</feature>
<dbReference type="EMBL" id="AP026830">
    <property type="protein sequence ID" value="BDR91949.1"/>
    <property type="molecule type" value="Genomic_DNA"/>
</dbReference>
<dbReference type="RefSeq" id="WP_054843202.1">
    <property type="nucleotide sequence ID" value="NZ_AP026830.1"/>
</dbReference>
<feature type="transmembrane region" description="Helical" evidence="1">
    <location>
        <begin position="63"/>
        <end position="89"/>
    </location>
</feature>
<proteinExistence type="predicted"/>
<evidence type="ECO:0000256" key="1">
    <source>
        <dbReference type="SAM" id="Phobius"/>
    </source>
</evidence>
<sequence length="133" mass="14483">MGESRGVRAWHILMGISLLLYLANASFLVYLQSLYYGNAGIINSITSVLPQTYVSQINKYLQLGFMGITGVISIILTLVMLYIIVNALQSRGPGAGRTMKIALVILLIIQFFMGNVGFVLGLIIGLIGSLLMR</sequence>
<dbReference type="Proteomes" id="UP001060771">
    <property type="component" value="Chromosome"/>
</dbReference>
<keyword evidence="1" id="KW-0472">Membrane</keyword>
<reference evidence="3" key="1">
    <citation type="journal article" date="2014" name="Int. J. Syst. Evol. Microbiol.">
        <title>Complete genome sequence of Corynebacterium casei LMG S-19264T (=DSM 44701T), isolated from a smear-ripened cheese.</title>
        <authorList>
            <consortium name="US DOE Joint Genome Institute (JGI-PGF)"/>
            <person name="Walter F."/>
            <person name="Albersmeier A."/>
            <person name="Kalinowski J."/>
            <person name="Ruckert C."/>
        </authorList>
    </citation>
    <scope>NUCLEOTIDE SEQUENCE</scope>
    <source>
        <strain evidence="3">JCM 11219</strain>
    </source>
</reference>
<evidence type="ECO:0000313" key="2">
    <source>
        <dbReference type="EMBL" id="BDR91949.1"/>
    </source>
</evidence>
<reference evidence="2" key="4">
    <citation type="journal article" date="2023" name="Microbiol. Resour. Announc.">
        <title>Complete Genome Sequence of Vulcanisaeta souniana Strain IC-059, a Hyperthermophilic Archaeon Isolated from Hot Spring Water in Japan.</title>
        <authorList>
            <person name="Kato S."/>
            <person name="Itoh T."/>
            <person name="Wu L."/>
            <person name="Ma J."/>
            <person name="Ohkuma M."/>
        </authorList>
    </citation>
    <scope>NUCLEOTIDE SEQUENCE</scope>
    <source>
        <strain evidence="2">JCM 11219</strain>
    </source>
</reference>
<protein>
    <submittedName>
        <fullName evidence="3">Uncharacterized protein</fullName>
    </submittedName>
</protein>
<dbReference type="Proteomes" id="UP000657075">
    <property type="component" value="Unassembled WGS sequence"/>
</dbReference>
<keyword evidence="1" id="KW-0812">Transmembrane</keyword>
<evidence type="ECO:0000313" key="3">
    <source>
        <dbReference type="EMBL" id="GGI69115.1"/>
    </source>
</evidence>
<evidence type="ECO:0000313" key="5">
    <source>
        <dbReference type="Proteomes" id="UP001060771"/>
    </source>
</evidence>
<dbReference type="GeneID" id="76206589"/>
<dbReference type="AlphaFoldDB" id="A0A830DZZ9"/>
<evidence type="ECO:0000313" key="4">
    <source>
        <dbReference type="Proteomes" id="UP000657075"/>
    </source>
</evidence>
<feature type="transmembrane region" description="Helical" evidence="1">
    <location>
        <begin position="101"/>
        <end position="127"/>
    </location>
</feature>
<gene>
    <name evidence="3" type="ORF">GCM10007112_02620</name>
    <name evidence="2" type="ORF">Vsou_10420</name>
</gene>
<reference evidence="5" key="3">
    <citation type="submission" date="2022-09" db="EMBL/GenBank/DDBJ databases">
        <title>Complete genome sequence of Vulcanisaeta souniana.</title>
        <authorList>
            <person name="Kato S."/>
            <person name="Itoh T."/>
            <person name="Ohkuma M."/>
        </authorList>
    </citation>
    <scope>NUCLEOTIDE SEQUENCE [LARGE SCALE GENOMIC DNA]</scope>
    <source>
        <strain evidence="5">JCM 11219</strain>
    </source>
</reference>
<dbReference type="EMBL" id="BMNM01000001">
    <property type="protein sequence ID" value="GGI69115.1"/>
    <property type="molecule type" value="Genomic_DNA"/>
</dbReference>
<name>A0A830DZZ9_9CREN</name>
<keyword evidence="5" id="KW-1185">Reference proteome</keyword>
<accession>A0A830DZZ9</accession>